<keyword evidence="3" id="KW-1185">Reference proteome</keyword>
<protein>
    <submittedName>
        <fullName evidence="2">Cyclic nucleotide-binding protein</fullName>
    </submittedName>
</protein>
<dbReference type="InterPro" id="IPR000595">
    <property type="entry name" value="cNMP-bd_dom"/>
</dbReference>
<dbReference type="AlphaFoldDB" id="A0A561E8P0"/>
<name>A0A561E8P0_9MICO</name>
<dbReference type="InterPro" id="IPR018488">
    <property type="entry name" value="cNMP-bd_CS"/>
</dbReference>
<dbReference type="InterPro" id="IPR018490">
    <property type="entry name" value="cNMP-bd_dom_sf"/>
</dbReference>
<evidence type="ECO:0000313" key="3">
    <source>
        <dbReference type="Proteomes" id="UP000318297"/>
    </source>
</evidence>
<dbReference type="OrthoDB" id="9798104at2"/>
<dbReference type="SMART" id="SM00100">
    <property type="entry name" value="cNMP"/>
    <property type="match status" value="1"/>
</dbReference>
<dbReference type="Gene3D" id="2.60.120.10">
    <property type="entry name" value="Jelly Rolls"/>
    <property type="match status" value="1"/>
</dbReference>
<evidence type="ECO:0000313" key="2">
    <source>
        <dbReference type="EMBL" id="TWE11966.1"/>
    </source>
</evidence>
<accession>A0A561E8P0</accession>
<organism evidence="2 3">
    <name type="scientific">Rudaeicoccus suwonensis</name>
    <dbReference type="NCBI Taxonomy" id="657409"/>
    <lineage>
        <taxon>Bacteria</taxon>
        <taxon>Bacillati</taxon>
        <taxon>Actinomycetota</taxon>
        <taxon>Actinomycetes</taxon>
        <taxon>Micrococcales</taxon>
        <taxon>Dermacoccaceae</taxon>
        <taxon>Rudaeicoccus</taxon>
    </lineage>
</organism>
<dbReference type="RefSeq" id="WP_145225592.1">
    <property type="nucleotide sequence ID" value="NZ_VIVQ01000001.1"/>
</dbReference>
<sequence length="143" mass="14391">MATAQLKQVLADIDLFAGLSSSAISQIAETGTTFKTGPGGKVITEGAHDSGLRVVLEGSATVDVAGESRGEIGPGEYVGELSMIDGAARSATVIAGSQGVTTFALSSMAFMPLVRGDGDIAAALLKTLVARLRKVEAASHGQS</sequence>
<dbReference type="InterPro" id="IPR014710">
    <property type="entry name" value="RmlC-like_jellyroll"/>
</dbReference>
<dbReference type="PROSITE" id="PS00889">
    <property type="entry name" value="CNMP_BINDING_2"/>
    <property type="match status" value="1"/>
</dbReference>
<dbReference type="SUPFAM" id="SSF51206">
    <property type="entry name" value="cAMP-binding domain-like"/>
    <property type="match status" value="1"/>
</dbReference>
<dbReference type="Proteomes" id="UP000318297">
    <property type="component" value="Unassembled WGS sequence"/>
</dbReference>
<feature type="domain" description="Cyclic nucleotide-binding" evidence="1">
    <location>
        <begin position="15"/>
        <end position="131"/>
    </location>
</feature>
<dbReference type="EMBL" id="VIVQ01000001">
    <property type="protein sequence ID" value="TWE11966.1"/>
    <property type="molecule type" value="Genomic_DNA"/>
</dbReference>
<gene>
    <name evidence="2" type="ORF">BKA23_0761</name>
</gene>
<dbReference type="PROSITE" id="PS50042">
    <property type="entry name" value="CNMP_BINDING_3"/>
    <property type="match status" value="1"/>
</dbReference>
<proteinExistence type="predicted"/>
<dbReference type="CDD" id="cd00038">
    <property type="entry name" value="CAP_ED"/>
    <property type="match status" value="1"/>
</dbReference>
<dbReference type="Pfam" id="PF00027">
    <property type="entry name" value="cNMP_binding"/>
    <property type="match status" value="1"/>
</dbReference>
<comment type="caution">
    <text evidence="2">The sequence shown here is derived from an EMBL/GenBank/DDBJ whole genome shotgun (WGS) entry which is preliminary data.</text>
</comment>
<reference evidence="2 3" key="1">
    <citation type="submission" date="2019-06" db="EMBL/GenBank/DDBJ databases">
        <title>Sequencing the genomes of 1000 actinobacteria strains.</title>
        <authorList>
            <person name="Klenk H.-P."/>
        </authorList>
    </citation>
    <scope>NUCLEOTIDE SEQUENCE [LARGE SCALE GENOMIC DNA]</scope>
    <source>
        <strain evidence="2 3">DSM 19560</strain>
    </source>
</reference>
<evidence type="ECO:0000259" key="1">
    <source>
        <dbReference type="PROSITE" id="PS50042"/>
    </source>
</evidence>